<dbReference type="PRINTS" id="PR00039">
    <property type="entry name" value="HTHLYSR"/>
</dbReference>
<dbReference type="InterPro" id="IPR036390">
    <property type="entry name" value="WH_DNA-bd_sf"/>
</dbReference>
<feature type="domain" description="HTH lysR-type" evidence="6">
    <location>
        <begin position="1"/>
        <end position="58"/>
    </location>
</feature>
<dbReference type="GO" id="GO:0003700">
    <property type="term" value="F:DNA-binding transcription factor activity"/>
    <property type="evidence" value="ECO:0007669"/>
    <property type="project" value="InterPro"/>
</dbReference>
<evidence type="ECO:0000256" key="4">
    <source>
        <dbReference type="ARBA" id="ARBA00023163"/>
    </source>
</evidence>
<dbReference type="FunFam" id="1.10.10.10:FF:000001">
    <property type="entry name" value="LysR family transcriptional regulator"/>
    <property type="match status" value="1"/>
</dbReference>
<dbReference type="Gene3D" id="3.40.190.10">
    <property type="entry name" value="Periplasmic binding protein-like II"/>
    <property type="match status" value="2"/>
</dbReference>
<dbReference type="SUPFAM" id="SSF46785">
    <property type="entry name" value="Winged helix' DNA-binding domain"/>
    <property type="match status" value="1"/>
</dbReference>
<dbReference type="EMBL" id="MIPT01000001">
    <property type="protein sequence ID" value="OHT19698.1"/>
    <property type="molecule type" value="Genomic_DNA"/>
</dbReference>
<organism evidence="7 8">
    <name type="scientific">Edaphosphingomonas haloaromaticamans</name>
    <dbReference type="NCBI Taxonomy" id="653954"/>
    <lineage>
        <taxon>Bacteria</taxon>
        <taxon>Pseudomonadati</taxon>
        <taxon>Pseudomonadota</taxon>
        <taxon>Alphaproteobacteria</taxon>
        <taxon>Sphingomonadales</taxon>
        <taxon>Rhizorhabdaceae</taxon>
        <taxon>Edaphosphingomonas</taxon>
    </lineage>
</organism>
<dbReference type="InterPro" id="IPR000847">
    <property type="entry name" value="LysR_HTH_N"/>
</dbReference>
<keyword evidence="2" id="KW-0805">Transcription regulation</keyword>
<keyword evidence="5" id="KW-0812">Transmembrane</keyword>
<dbReference type="CDD" id="cd08414">
    <property type="entry name" value="PBP2_LTTR_aromatics_like"/>
    <property type="match status" value="1"/>
</dbReference>
<dbReference type="RefSeq" id="WP_015460131.1">
    <property type="nucleotide sequence ID" value="NZ_MIPT01000001.1"/>
</dbReference>
<dbReference type="Pfam" id="PF00126">
    <property type="entry name" value="HTH_1"/>
    <property type="match status" value="1"/>
</dbReference>
<comment type="caution">
    <text evidence="7">The sequence shown here is derived from an EMBL/GenBank/DDBJ whole genome shotgun (WGS) entry which is preliminary data.</text>
</comment>
<sequence length="297" mass="32779">MDLRHLRYFVRVAEELHFGRAATQLGISQPPLSQQIRALEDELGVALFERTSRRVRLTEAGEIFLPEARKALQQADHAAEVARRAARGEIGELALGLLSSVLFVPAVASALFRFRQAYPAIRLDLRELSLEAQLEALAEGDLDMGFVRSPEPPELSHGLMATLMLEEEMVVAMRRDHPLADRATVAVADLAEESFVLYERRLGAGFNEQLIRMCRAAGFEPRVIQESGGIATLLGLVSAGFGITFLARSLSVIHLDSLVYRPLAGNDTLSRLWMIRPVRPSLACRQLQAMFVPALAG</sequence>
<evidence type="ECO:0000256" key="1">
    <source>
        <dbReference type="ARBA" id="ARBA00009437"/>
    </source>
</evidence>
<comment type="similarity">
    <text evidence="1">Belongs to the LysR transcriptional regulatory family.</text>
</comment>
<keyword evidence="5" id="KW-0472">Membrane</keyword>
<gene>
    <name evidence="7" type="primary">benM_2</name>
    <name evidence="7" type="ORF">BHE75_01686</name>
</gene>
<proteinExistence type="inferred from homology"/>
<dbReference type="GO" id="GO:0003677">
    <property type="term" value="F:DNA binding"/>
    <property type="evidence" value="ECO:0007669"/>
    <property type="project" value="UniProtKB-KW"/>
</dbReference>
<feature type="transmembrane region" description="Helical" evidence="5">
    <location>
        <begin position="93"/>
        <end position="112"/>
    </location>
</feature>
<dbReference type="Proteomes" id="UP000179467">
    <property type="component" value="Unassembled WGS sequence"/>
</dbReference>
<dbReference type="AlphaFoldDB" id="A0A1S1HC86"/>
<reference evidence="7 8" key="1">
    <citation type="submission" date="2016-09" db="EMBL/GenBank/DDBJ databases">
        <title>Metabolic pathway, cell adaptation mechanisms and a novel monoxygenase revealed through proteogenomic-transcription analysis of a Sphingomonas haloaromaticamans strain degrading the fungicide ortho-phenylphenol.</title>
        <authorList>
            <person name="Perruchon C."/>
            <person name="Papadopoulou E.S."/>
            <person name="Rousidou C."/>
            <person name="Vasileiadis S."/>
            <person name="Tanou G."/>
            <person name="Amoutzias G."/>
            <person name="Molassiotis A."/>
            <person name="Karpouzas D.G."/>
        </authorList>
    </citation>
    <scope>NUCLEOTIDE SEQUENCE [LARGE SCALE GENOMIC DNA]</scope>
    <source>
        <strain evidence="7 8">P3</strain>
    </source>
</reference>
<evidence type="ECO:0000259" key="6">
    <source>
        <dbReference type="PROSITE" id="PS50931"/>
    </source>
</evidence>
<evidence type="ECO:0000313" key="8">
    <source>
        <dbReference type="Proteomes" id="UP000179467"/>
    </source>
</evidence>
<keyword evidence="5" id="KW-1133">Transmembrane helix</keyword>
<dbReference type="Pfam" id="PF03466">
    <property type="entry name" value="LysR_substrate"/>
    <property type="match status" value="1"/>
</dbReference>
<keyword evidence="8" id="KW-1185">Reference proteome</keyword>
<dbReference type="PANTHER" id="PTHR30346:SF17">
    <property type="entry name" value="LYSR FAMILY TRANSCRIPTIONAL REGULATOR"/>
    <property type="match status" value="1"/>
</dbReference>
<dbReference type="SUPFAM" id="SSF53850">
    <property type="entry name" value="Periplasmic binding protein-like II"/>
    <property type="match status" value="1"/>
</dbReference>
<dbReference type="GO" id="GO:0032993">
    <property type="term" value="C:protein-DNA complex"/>
    <property type="evidence" value="ECO:0007669"/>
    <property type="project" value="TreeGrafter"/>
</dbReference>
<protein>
    <submittedName>
        <fullName evidence="7">HTH-type transcriptional regulator BenM</fullName>
    </submittedName>
</protein>
<dbReference type="Gene3D" id="1.10.10.10">
    <property type="entry name" value="Winged helix-like DNA-binding domain superfamily/Winged helix DNA-binding domain"/>
    <property type="match status" value="1"/>
</dbReference>
<keyword evidence="3" id="KW-0238">DNA-binding</keyword>
<dbReference type="PANTHER" id="PTHR30346">
    <property type="entry name" value="TRANSCRIPTIONAL DUAL REGULATOR HCAR-RELATED"/>
    <property type="match status" value="1"/>
</dbReference>
<dbReference type="InterPro" id="IPR005119">
    <property type="entry name" value="LysR_subst-bd"/>
</dbReference>
<evidence type="ECO:0000256" key="2">
    <source>
        <dbReference type="ARBA" id="ARBA00023015"/>
    </source>
</evidence>
<accession>A0A1S1HC86</accession>
<dbReference type="PROSITE" id="PS50931">
    <property type="entry name" value="HTH_LYSR"/>
    <property type="match status" value="1"/>
</dbReference>
<evidence type="ECO:0000256" key="3">
    <source>
        <dbReference type="ARBA" id="ARBA00023125"/>
    </source>
</evidence>
<dbReference type="InterPro" id="IPR036388">
    <property type="entry name" value="WH-like_DNA-bd_sf"/>
</dbReference>
<name>A0A1S1HC86_9SPHN</name>
<dbReference type="OrthoDB" id="9815174at2"/>
<evidence type="ECO:0000313" key="7">
    <source>
        <dbReference type="EMBL" id="OHT19698.1"/>
    </source>
</evidence>
<evidence type="ECO:0000256" key="5">
    <source>
        <dbReference type="SAM" id="Phobius"/>
    </source>
</evidence>
<keyword evidence="4" id="KW-0804">Transcription</keyword>